<dbReference type="GO" id="GO:0003887">
    <property type="term" value="F:DNA-directed DNA polymerase activity"/>
    <property type="evidence" value="ECO:0007669"/>
    <property type="project" value="UniProtKB-UniRule"/>
</dbReference>
<keyword evidence="9 15" id="KW-0227">DNA damage</keyword>
<feature type="active site" evidence="15">
    <location>
        <position position="126"/>
    </location>
</feature>
<evidence type="ECO:0000256" key="7">
    <source>
        <dbReference type="ARBA" id="ARBA00022705"/>
    </source>
</evidence>
<keyword evidence="13 15" id="KW-0234">DNA repair</keyword>
<comment type="function">
    <text evidence="15">Poorly processive, error-prone DNA polymerase involved in untargeted mutagenesis. Copies undamaged DNA at stalled replication forks, which arise in vivo from mismatched or misaligned primer ends. These misaligned primers can be extended by PolIV. Exhibits no 3'-5' exonuclease (proofreading) activity. May be involved in translesional synthesis, in conjunction with the beta clamp from PolIII.</text>
</comment>
<comment type="subunit">
    <text evidence="15">Monomer.</text>
</comment>
<dbReference type="FunFam" id="3.30.1490.100:FF:000004">
    <property type="entry name" value="DNA polymerase IV"/>
    <property type="match status" value="1"/>
</dbReference>
<evidence type="ECO:0000256" key="11">
    <source>
        <dbReference type="ARBA" id="ARBA00022932"/>
    </source>
</evidence>
<keyword evidence="7 15" id="KW-0235">DNA replication</keyword>
<dbReference type="GO" id="GO:0006281">
    <property type="term" value="P:DNA repair"/>
    <property type="evidence" value="ECO:0007669"/>
    <property type="project" value="UniProtKB-UniRule"/>
</dbReference>
<dbReference type="NCBIfam" id="NF002677">
    <property type="entry name" value="PRK02406.1"/>
    <property type="match status" value="1"/>
</dbReference>
<dbReference type="GO" id="GO:0005829">
    <property type="term" value="C:cytosol"/>
    <property type="evidence" value="ECO:0007669"/>
    <property type="project" value="TreeGrafter"/>
</dbReference>
<dbReference type="RefSeq" id="WP_163655705.1">
    <property type="nucleotide sequence ID" value="NZ_JAAGRN010000008.1"/>
</dbReference>
<reference evidence="17" key="1">
    <citation type="submission" date="2020-02" db="EMBL/GenBank/DDBJ databases">
        <authorList>
            <person name="Chen W.-M."/>
        </authorList>
    </citation>
    <scope>NUCLEOTIDE SEQUENCE</scope>
    <source>
        <strain evidence="17">NBD-18</strain>
    </source>
</reference>
<dbReference type="AlphaFoldDB" id="A0A6B2R2T4"/>
<gene>
    <name evidence="15 17" type="primary">dinB</name>
    <name evidence="17" type="ORF">G3I67_12110</name>
</gene>
<evidence type="ECO:0000256" key="14">
    <source>
        <dbReference type="ARBA" id="ARBA00049244"/>
    </source>
</evidence>
<dbReference type="Pfam" id="PF00817">
    <property type="entry name" value="IMS"/>
    <property type="match status" value="1"/>
</dbReference>
<dbReference type="InterPro" id="IPR043128">
    <property type="entry name" value="Rev_trsase/Diguanyl_cyclase"/>
</dbReference>
<keyword evidence="3 15" id="KW-0515">Mutator protein</keyword>
<dbReference type="InterPro" id="IPR043502">
    <property type="entry name" value="DNA/RNA_pol_sf"/>
</dbReference>
<dbReference type="HAMAP" id="MF_01113">
    <property type="entry name" value="DNApol_IV"/>
    <property type="match status" value="1"/>
</dbReference>
<protein>
    <recommendedName>
        <fullName evidence="15">DNA polymerase IV</fullName>
        <shortName evidence="15">Pol IV</shortName>
        <ecNumber evidence="15">2.7.7.7</ecNumber>
    </recommendedName>
</protein>
<dbReference type="InterPro" id="IPR017961">
    <property type="entry name" value="DNA_pol_Y-fam_little_finger"/>
</dbReference>
<keyword evidence="8 15" id="KW-0479">Metal-binding</keyword>
<evidence type="ECO:0000256" key="12">
    <source>
        <dbReference type="ARBA" id="ARBA00023125"/>
    </source>
</evidence>
<evidence type="ECO:0000256" key="8">
    <source>
        <dbReference type="ARBA" id="ARBA00022723"/>
    </source>
</evidence>
<dbReference type="Gene3D" id="1.10.150.20">
    <property type="entry name" value="5' to 3' exonuclease, C-terminal subdomain"/>
    <property type="match status" value="1"/>
</dbReference>
<evidence type="ECO:0000256" key="3">
    <source>
        <dbReference type="ARBA" id="ARBA00022457"/>
    </source>
</evidence>
<dbReference type="EC" id="2.7.7.7" evidence="15"/>
<dbReference type="PANTHER" id="PTHR11076:SF33">
    <property type="entry name" value="DNA POLYMERASE KAPPA"/>
    <property type="match status" value="1"/>
</dbReference>
<dbReference type="GO" id="GO:0000287">
    <property type="term" value="F:magnesium ion binding"/>
    <property type="evidence" value="ECO:0007669"/>
    <property type="project" value="UniProtKB-UniRule"/>
</dbReference>
<evidence type="ECO:0000256" key="5">
    <source>
        <dbReference type="ARBA" id="ARBA00022679"/>
    </source>
</evidence>
<comment type="cofactor">
    <cofactor evidence="15">
        <name>Mg(2+)</name>
        <dbReference type="ChEBI" id="CHEBI:18420"/>
    </cofactor>
    <text evidence="15">Binds 2 magnesium ions per subunit.</text>
</comment>
<comment type="catalytic activity">
    <reaction evidence="14 15">
        <text>DNA(n) + a 2'-deoxyribonucleoside 5'-triphosphate = DNA(n+1) + diphosphate</text>
        <dbReference type="Rhea" id="RHEA:22508"/>
        <dbReference type="Rhea" id="RHEA-COMP:17339"/>
        <dbReference type="Rhea" id="RHEA-COMP:17340"/>
        <dbReference type="ChEBI" id="CHEBI:33019"/>
        <dbReference type="ChEBI" id="CHEBI:61560"/>
        <dbReference type="ChEBI" id="CHEBI:173112"/>
        <dbReference type="EC" id="2.7.7.7"/>
    </reaction>
</comment>
<evidence type="ECO:0000256" key="6">
    <source>
        <dbReference type="ARBA" id="ARBA00022695"/>
    </source>
</evidence>
<evidence type="ECO:0000256" key="9">
    <source>
        <dbReference type="ARBA" id="ARBA00022763"/>
    </source>
</evidence>
<keyword evidence="10 15" id="KW-0460">Magnesium</keyword>
<dbReference type="SUPFAM" id="SSF56672">
    <property type="entry name" value="DNA/RNA polymerases"/>
    <property type="match status" value="1"/>
</dbReference>
<dbReference type="EMBL" id="JAAGRN010000008">
    <property type="protein sequence ID" value="NDY83974.1"/>
    <property type="molecule type" value="Genomic_DNA"/>
</dbReference>
<dbReference type="InterPro" id="IPR050116">
    <property type="entry name" value="DNA_polymerase-Y"/>
</dbReference>
<feature type="binding site" evidence="15">
    <location>
        <position position="125"/>
    </location>
    <ligand>
        <name>Mg(2+)</name>
        <dbReference type="ChEBI" id="CHEBI:18420"/>
    </ligand>
</feature>
<evidence type="ECO:0000256" key="15">
    <source>
        <dbReference type="HAMAP-Rule" id="MF_01113"/>
    </source>
</evidence>
<dbReference type="GO" id="GO:0006261">
    <property type="term" value="P:DNA-templated DNA replication"/>
    <property type="evidence" value="ECO:0007669"/>
    <property type="project" value="UniProtKB-UniRule"/>
</dbReference>
<evidence type="ECO:0000256" key="1">
    <source>
        <dbReference type="ARBA" id="ARBA00004496"/>
    </source>
</evidence>
<dbReference type="InterPro" id="IPR022880">
    <property type="entry name" value="DNApol_IV"/>
</dbReference>
<organism evidence="17">
    <name type="scientific">Sheuella amnicola</name>
    <dbReference type="NCBI Taxonomy" id="2707330"/>
    <lineage>
        <taxon>Bacteria</taxon>
        <taxon>Pseudomonadati</taxon>
        <taxon>Pseudomonadota</taxon>
        <taxon>Betaproteobacteria</taxon>
        <taxon>Burkholderiales</taxon>
        <taxon>Alcaligenaceae</taxon>
        <taxon>Sheuella</taxon>
    </lineage>
</organism>
<dbReference type="GO" id="GO:0042276">
    <property type="term" value="P:error-prone translesion synthesis"/>
    <property type="evidence" value="ECO:0007669"/>
    <property type="project" value="TreeGrafter"/>
</dbReference>
<dbReference type="SUPFAM" id="SSF100879">
    <property type="entry name" value="Lesion bypass DNA polymerase (Y-family), little finger domain"/>
    <property type="match status" value="1"/>
</dbReference>
<evidence type="ECO:0000256" key="13">
    <source>
        <dbReference type="ARBA" id="ARBA00023204"/>
    </source>
</evidence>
<dbReference type="GO" id="GO:0009432">
    <property type="term" value="P:SOS response"/>
    <property type="evidence" value="ECO:0007669"/>
    <property type="project" value="TreeGrafter"/>
</dbReference>
<dbReference type="Gene3D" id="3.30.1490.100">
    <property type="entry name" value="DNA polymerase, Y-family, little finger domain"/>
    <property type="match status" value="1"/>
</dbReference>
<comment type="caution">
    <text evidence="17">The sequence shown here is derived from an EMBL/GenBank/DDBJ whole genome shotgun (WGS) entry which is preliminary data.</text>
</comment>
<keyword evidence="12 15" id="KW-0238">DNA-binding</keyword>
<dbReference type="Gene3D" id="3.40.1170.60">
    <property type="match status" value="1"/>
</dbReference>
<dbReference type="PROSITE" id="PS50173">
    <property type="entry name" value="UMUC"/>
    <property type="match status" value="1"/>
</dbReference>
<dbReference type="InterPro" id="IPR001126">
    <property type="entry name" value="UmuC"/>
</dbReference>
<keyword evidence="6 15" id="KW-0548">Nucleotidyltransferase</keyword>
<evidence type="ECO:0000256" key="4">
    <source>
        <dbReference type="ARBA" id="ARBA00022490"/>
    </source>
</evidence>
<dbReference type="Gene3D" id="3.30.70.270">
    <property type="match status" value="1"/>
</dbReference>
<dbReference type="Pfam" id="PF21999">
    <property type="entry name" value="IMS_HHH_1"/>
    <property type="match status" value="1"/>
</dbReference>
<comment type="similarity">
    <text evidence="2 15">Belongs to the DNA polymerase type-Y family.</text>
</comment>
<comment type="subcellular location">
    <subcellularLocation>
        <location evidence="1 15">Cytoplasm</location>
    </subcellularLocation>
</comment>
<feature type="domain" description="UmuC" evidence="16">
    <location>
        <begin position="7"/>
        <end position="204"/>
    </location>
</feature>
<dbReference type="InterPro" id="IPR053848">
    <property type="entry name" value="IMS_HHH_1"/>
</dbReference>
<proteinExistence type="inferred from homology"/>
<dbReference type="CDD" id="cd03586">
    <property type="entry name" value="PolY_Pol_IV_kappa"/>
    <property type="match status" value="1"/>
</dbReference>
<evidence type="ECO:0000259" key="16">
    <source>
        <dbReference type="PROSITE" id="PS50173"/>
    </source>
</evidence>
<keyword evidence="11 15" id="KW-0239">DNA-directed DNA polymerase</keyword>
<evidence type="ECO:0000313" key="17">
    <source>
        <dbReference type="EMBL" id="NDY83974.1"/>
    </source>
</evidence>
<accession>A0A6B2R2T4</accession>
<evidence type="ECO:0000256" key="10">
    <source>
        <dbReference type="ARBA" id="ARBA00022842"/>
    </source>
</evidence>
<dbReference type="Pfam" id="PF11799">
    <property type="entry name" value="IMS_C"/>
    <property type="match status" value="1"/>
</dbReference>
<keyword evidence="5 15" id="KW-0808">Transferase</keyword>
<keyword evidence="4 15" id="KW-0963">Cytoplasm</keyword>
<dbReference type="PANTHER" id="PTHR11076">
    <property type="entry name" value="DNA REPAIR POLYMERASE UMUC / TRANSFERASE FAMILY MEMBER"/>
    <property type="match status" value="1"/>
</dbReference>
<name>A0A6B2R2T4_9BURK</name>
<evidence type="ECO:0000256" key="2">
    <source>
        <dbReference type="ARBA" id="ARBA00010945"/>
    </source>
</evidence>
<sequence length="381" mass="41870">MSSARRIAHIDMDAFFASVELLSYPELRGQPVVVGGRNAVVSRDDAGQARFARLKEYAGRGVVTTSTYEARALGVFSGMGLMKSAALAPDAILLPANFEAYRHYSRLFKSAVASIAPHIEDRGIDEIYVDLTEIDEDTLTLARRIKARVLEATGLTCSIGITENKLLSKICSDLQKPDGITILAKEDIQTRIWPLAAKKINGIGPKANLKLESLNINTIGQLAAAPLELLIAHFGRSTGTWMNRAAHGIDDRPVVTWSEPKSISRESTFERDLHVKTDRTVLTEIFTNLCMRLAGDLLRKGYGCRTIGIKLKFADFQVVTRDITLKNDIHTGEAIRKVAGECLKRVELSQKIRLLGVRASGLSPLSQESSQKNAEQAQLPF</sequence>
<feature type="site" description="Substrate discrimination" evidence="15">
    <location>
        <position position="16"/>
    </location>
</feature>
<feature type="binding site" evidence="15">
    <location>
        <position position="11"/>
    </location>
    <ligand>
        <name>Mg(2+)</name>
        <dbReference type="ChEBI" id="CHEBI:18420"/>
    </ligand>
</feature>
<dbReference type="GO" id="GO:0003684">
    <property type="term" value="F:damaged DNA binding"/>
    <property type="evidence" value="ECO:0007669"/>
    <property type="project" value="InterPro"/>
</dbReference>
<dbReference type="InterPro" id="IPR036775">
    <property type="entry name" value="DNA_pol_Y-fam_lit_finger_sf"/>
</dbReference>